<reference evidence="8 9" key="1">
    <citation type="submission" date="2019-12" db="EMBL/GenBank/DDBJ databases">
        <authorList>
            <person name="Scholz U."/>
            <person name="Mascher M."/>
            <person name="Fiebig A."/>
        </authorList>
    </citation>
    <scope>NUCLEOTIDE SEQUENCE</scope>
</reference>
<evidence type="ECO:0000313" key="9">
    <source>
        <dbReference type="Proteomes" id="UP001189122"/>
    </source>
</evidence>
<organism evidence="8">
    <name type="scientific">Spirodela intermedia</name>
    <name type="common">Intermediate duckweed</name>
    <dbReference type="NCBI Taxonomy" id="51605"/>
    <lineage>
        <taxon>Eukaryota</taxon>
        <taxon>Viridiplantae</taxon>
        <taxon>Streptophyta</taxon>
        <taxon>Embryophyta</taxon>
        <taxon>Tracheophyta</taxon>
        <taxon>Spermatophyta</taxon>
        <taxon>Magnoliopsida</taxon>
        <taxon>Liliopsida</taxon>
        <taxon>Araceae</taxon>
        <taxon>Lemnoideae</taxon>
        <taxon>Spirodela</taxon>
    </lineage>
</organism>
<dbReference type="InterPro" id="IPR044787">
    <property type="entry name" value="HHO5-like"/>
</dbReference>
<dbReference type="GO" id="GO:0005634">
    <property type="term" value="C:nucleus"/>
    <property type="evidence" value="ECO:0007669"/>
    <property type="project" value="UniProtKB-SubCell"/>
</dbReference>
<keyword evidence="5" id="KW-0539">Nucleus</keyword>
<gene>
    <name evidence="8" type="ORF">SI7747_07009464</name>
</gene>
<dbReference type="AlphaFoldDB" id="A0A7I8IZ51"/>
<dbReference type="InterPro" id="IPR001005">
    <property type="entry name" value="SANT/Myb"/>
</dbReference>
<proteinExistence type="predicted"/>
<dbReference type="PANTHER" id="PTHR31003:SF19">
    <property type="entry name" value="MYB FAMILY TRANSCRIPTION FACTOR EFM"/>
    <property type="match status" value="1"/>
</dbReference>
<evidence type="ECO:0000256" key="3">
    <source>
        <dbReference type="ARBA" id="ARBA00023125"/>
    </source>
</evidence>
<evidence type="ECO:0000259" key="7">
    <source>
        <dbReference type="PROSITE" id="PS51294"/>
    </source>
</evidence>
<dbReference type="InterPro" id="IPR006447">
    <property type="entry name" value="Myb_dom_plants"/>
</dbReference>
<keyword evidence="3" id="KW-0238">DNA-binding</keyword>
<keyword evidence="2" id="KW-0805">Transcription regulation</keyword>
<dbReference type="InterPro" id="IPR017930">
    <property type="entry name" value="Myb_dom"/>
</dbReference>
<dbReference type="InterPro" id="IPR058673">
    <property type="entry name" value="HHO5-like_N"/>
</dbReference>
<evidence type="ECO:0000256" key="6">
    <source>
        <dbReference type="SAM" id="MobiDB-lite"/>
    </source>
</evidence>
<feature type="region of interest" description="Disordered" evidence="6">
    <location>
        <begin position="218"/>
        <end position="262"/>
    </location>
</feature>
<sequence>MGCLPVSELSLELRPPSTPRATVAPFLSAAAAAAGGGGGPGNGKATELDEYLRELEEERRKIEVFRRELPLCVIILNDVIGDLKEELAQRKSRKKQEDDGRMNWMSSTQLCTALHSGVRALSPHSTTDTPPPQPFLLPLAASSAAEKQAPPRSSSGLKPRRYWSPELHQRFVDAVEHLGGWKVATPKKVKQLMKVEGLTNDEIKSHLQKFRLHAQRSAAAPSSAYPAPLQAEAHGESANGGTGADSQRQRREEGAVDSRRSGGSNYEGFFSHCGQLLFLAEGSSRFSPGSNKLFSLV</sequence>
<feature type="domain" description="HTH myb-type" evidence="7">
    <location>
        <begin position="163"/>
        <end position="215"/>
    </location>
</feature>
<evidence type="ECO:0000256" key="5">
    <source>
        <dbReference type="ARBA" id="ARBA00023242"/>
    </source>
</evidence>
<dbReference type="EMBL" id="LR743594">
    <property type="protein sequence ID" value="CAA2623537.1"/>
    <property type="molecule type" value="Genomic_DNA"/>
</dbReference>
<dbReference type="NCBIfam" id="TIGR01557">
    <property type="entry name" value="myb_SHAQKYF"/>
    <property type="match status" value="1"/>
</dbReference>
<keyword evidence="9" id="KW-1185">Reference proteome</keyword>
<evidence type="ECO:0000256" key="4">
    <source>
        <dbReference type="ARBA" id="ARBA00023163"/>
    </source>
</evidence>
<evidence type="ECO:0000256" key="1">
    <source>
        <dbReference type="ARBA" id="ARBA00004123"/>
    </source>
</evidence>
<dbReference type="Proteomes" id="UP001189122">
    <property type="component" value="Unassembled WGS sequence"/>
</dbReference>
<dbReference type="SUPFAM" id="SSF46689">
    <property type="entry name" value="Homeodomain-like"/>
    <property type="match status" value="1"/>
</dbReference>
<dbReference type="EMBL" id="CACRZD030000007">
    <property type="protein sequence ID" value="CAA6663079.1"/>
    <property type="molecule type" value="Genomic_DNA"/>
</dbReference>
<dbReference type="Pfam" id="PF26575">
    <property type="entry name" value="HHO5_N"/>
    <property type="match status" value="1"/>
</dbReference>
<name>A0A7I8IZ51_SPIIN</name>
<keyword evidence="4" id="KW-0804">Transcription</keyword>
<dbReference type="Gene3D" id="1.10.10.60">
    <property type="entry name" value="Homeodomain-like"/>
    <property type="match status" value="1"/>
</dbReference>
<dbReference type="GO" id="GO:0003677">
    <property type="term" value="F:DNA binding"/>
    <property type="evidence" value="ECO:0007669"/>
    <property type="project" value="UniProtKB-KW"/>
</dbReference>
<accession>A0A7I8IZ51</accession>
<evidence type="ECO:0000256" key="2">
    <source>
        <dbReference type="ARBA" id="ARBA00023015"/>
    </source>
</evidence>
<feature type="region of interest" description="Disordered" evidence="6">
    <location>
        <begin position="142"/>
        <end position="161"/>
    </location>
</feature>
<dbReference type="Pfam" id="PF00249">
    <property type="entry name" value="Myb_DNA-binding"/>
    <property type="match status" value="1"/>
</dbReference>
<dbReference type="PROSITE" id="PS51294">
    <property type="entry name" value="HTH_MYB"/>
    <property type="match status" value="1"/>
</dbReference>
<evidence type="ECO:0000313" key="8">
    <source>
        <dbReference type="EMBL" id="CAA2623537.1"/>
    </source>
</evidence>
<dbReference type="InterPro" id="IPR009057">
    <property type="entry name" value="Homeodomain-like_sf"/>
</dbReference>
<protein>
    <recommendedName>
        <fullName evidence="7">HTH myb-type domain-containing protein</fullName>
    </recommendedName>
</protein>
<dbReference type="GO" id="GO:0003700">
    <property type="term" value="F:DNA-binding transcription factor activity"/>
    <property type="evidence" value="ECO:0007669"/>
    <property type="project" value="InterPro"/>
</dbReference>
<dbReference type="PANTHER" id="PTHR31003">
    <property type="entry name" value="MYB FAMILY TRANSCRIPTION FACTOR"/>
    <property type="match status" value="1"/>
</dbReference>
<comment type="subcellular location">
    <subcellularLocation>
        <location evidence="1">Nucleus</location>
    </subcellularLocation>
</comment>
<feature type="compositionally biased region" description="Low complexity" evidence="6">
    <location>
        <begin position="218"/>
        <end position="228"/>
    </location>
</feature>
<dbReference type="FunFam" id="1.10.10.60:FF:000007">
    <property type="entry name" value="Two-component response regulator"/>
    <property type="match status" value="1"/>
</dbReference>
<feature type="compositionally biased region" description="Basic and acidic residues" evidence="6">
    <location>
        <begin position="247"/>
        <end position="260"/>
    </location>
</feature>